<accession>A0AB34Q1S7</accession>
<sequence>MTTPTSILSPCDSCLTLSDKSQQYNSQYLMNYLSSRIPEEETEVSEITVVYDGNANINIKLCSVVCLINIYLHKKITVEDLTVNHLFVYLFYHQHNLFNKEIYIDQLKLVHLGKKYQFSTLHSIPSPRLIHDLQIERYPTLLLNIKEDNYLPFNLDVGYYLTCQQTFVDKSTGDVTCLDTLIRKWKRLQNHKNGSNTSKRRGLKNFLKSIMV</sequence>
<reference evidence="1 2" key="1">
    <citation type="submission" date="2013-12" db="EMBL/GenBank/DDBJ databases">
        <title>The Genome Sequence of Candida albicans P78048.</title>
        <authorList>
            <consortium name="The Broad Institute Genome Sequencing Platform"/>
            <consortium name="The Broad Institute Genome Sequencing Center for Infectious Disease"/>
            <person name="Cuomo C."/>
            <person name="Bennett R."/>
            <person name="Hirakawa M."/>
            <person name="Noverr M."/>
            <person name="Mitchell A."/>
            <person name="Young S.K."/>
            <person name="Zeng Q."/>
            <person name="Gargeya S."/>
            <person name="Fitzgerald M."/>
            <person name="Abouelleil A."/>
            <person name="Alvarado L."/>
            <person name="Berlin A.M."/>
            <person name="Chapman S.B."/>
            <person name="Dewar J."/>
            <person name="Goldberg J."/>
            <person name="Griggs A."/>
            <person name="Gujja S."/>
            <person name="Hansen M."/>
            <person name="Howarth C."/>
            <person name="Imamovic A."/>
            <person name="Larimer J."/>
            <person name="McCowan C."/>
            <person name="Murphy C."/>
            <person name="Pearson M."/>
            <person name="Priest M."/>
            <person name="Roberts A."/>
            <person name="Saif S."/>
            <person name="Shea T."/>
            <person name="Sykes S."/>
            <person name="Wortman J."/>
            <person name="Nusbaum C."/>
            <person name="Birren B."/>
        </authorList>
    </citation>
    <scope>NUCLEOTIDE SEQUENCE [LARGE SCALE GENOMIC DNA]</scope>
    <source>
        <strain evidence="1 2">P78048</strain>
    </source>
</reference>
<organism evidence="1 2">
    <name type="scientific">Candida albicans P78048</name>
    <dbReference type="NCBI Taxonomy" id="1094989"/>
    <lineage>
        <taxon>Eukaryota</taxon>
        <taxon>Fungi</taxon>
        <taxon>Dikarya</taxon>
        <taxon>Ascomycota</taxon>
        <taxon>Saccharomycotina</taxon>
        <taxon>Pichiomycetes</taxon>
        <taxon>Debaryomycetaceae</taxon>
        <taxon>Candida/Lodderomyces clade</taxon>
        <taxon>Candida</taxon>
    </lineage>
</organism>
<evidence type="ECO:0000313" key="2">
    <source>
        <dbReference type="Proteomes" id="UP000030161"/>
    </source>
</evidence>
<gene>
    <name evidence="1" type="ORF">MG3_00017</name>
</gene>
<proteinExistence type="predicted"/>
<dbReference type="EMBL" id="AJIX01000002">
    <property type="protein sequence ID" value="KGR21799.1"/>
    <property type="molecule type" value="Genomic_DNA"/>
</dbReference>
<evidence type="ECO:0000313" key="1">
    <source>
        <dbReference type="EMBL" id="KGR21799.1"/>
    </source>
</evidence>
<name>A0AB34Q1S7_CANAX</name>
<dbReference type="Proteomes" id="UP000030161">
    <property type="component" value="Unassembled WGS sequence"/>
</dbReference>
<comment type="caution">
    <text evidence="1">The sequence shown here is derived from an EMBL/GenBank/DDBJ whole genome shotgun (WGS) entry which is preliminary data.</text>
</comment>
<protein>
    <submittedName>
        <fullName evidence="1">Uncharacterized protein</fullName>
    </submittedName>
</protein>
<dbReference type="AlphaFoldDB" id="A0AB34Q1S7"/>